<dbReference type="Proteomes" id="UP000243499">
    <property type="component" value="Chromosome 6"/>
</dbReference>
<keyword evidence="5 7" id="KW-0472">Membrane</keyword>
<dbReference type="Gramene" id="PVH36361">
    <property type="protein sequence ID" value="PVH36361"/>
    <property type="gene ID" value="PAHAL_6G059300"/>
</dbReference>
<comment type="similarity">
    <text evidence="3">Belongs to the fatty acid desaturase type 1 family.</text>
</comment>
<feature type="compositionally biased region" description="Polar residues" evidence="6">
    <location>
        <begin position="1"/>
        <end position="18"/>
    </location>
</feature>
<protein>
    <recommendedName>
        <fullName evidence="11">Fatty acid desaturase domain-containing protein</fullName>
    </recommendedName>
</protein>
<name>A0A2T8IFA8_9POAL</name>
<sequence>MKRLSTSFYSSTADTASSSREEQDGGREAAGDYGEEAEAAAAAAVLPRSPTDKPPFTLAEIRSAVPPHCFRRSLLRSSAYLLRDLAVAGCLLWLALAGIPALPPALRLAAWPLYWVLQGSVLFGVWVIAHECGHGAFSEHPRLNDALGLLLHSALLAPYFSWKYSHLRHHANTSSLDRDEVYVPCRKADLPWYAERVYGGDDHPGARLALLAVQLTVGWPMYLVFNTWGRAYPRWASHLDPCAPIFAGRRERAGVALSDAGLLAASLALCRVTVARGEGAWWLARVYGAPLLVVNAWLVLVTYLHHTHAALPHYGGAEWDWLRGALATVDRDYGVLGRAFFHNIADTHVAHHLFPAIPHYHAAEATRAIRPVLGEYYRFDPTPFAEAAWREVKECIYVEPDEDGRKAGVFWYSNKF</sequence>
<dbReference type="GO" id="GO:0006629">
    <property type="term" value="P:lipid metabolic process"/>
    <property type="evidence" value="ECO:0007669"/>
    <property type="project" value="InterPro"/>
</dbReference>
<comment type="pathway">
    <text evidence="2">Lipid metabolism.</text>
</comment>
<proteinExistence type="inferred from homology"/>
<evidence type="ECO:0000256" key="4">
    <source>
        <dbReference type="ARBA" id="ARBA00023002"/>
    </source>
</evidence>
<keyword evidence="7" id="KW-0812">Transmembrane</keyword>
<feature type="transmembrane region" description="Helical" evidence="7">
    <location>
        <begin position="80"/>
        <end position="102"/>
    </location>
</feature>
<evidence type="ECO:0000259" key="8">
    <source>
        <dbReference type="Pfam" id="PF00487"/>
    </source>
</evidence>
<evidence type="ECO:0000313" key="10">
    <source>
        <dbReference type="EMBL" id="PVH36361.1"/>
    </source>
</evidence>
<dbReference type="CDD" id="cd03507">
    <property type="entry name" value="Delta12-FADS-like"/>
    <property type="match status" value="1"/>
</dbReference>
<dbReference type="InterPro" id="IPR012171">
    <property type="entry name" value="Fatty_acid_desaturase"/>
</dbReference>
<dbReference type="GO" id="GO:0016020">
    <property type="term" value="C:membrane"/>
    <property type="evidence" value="ECO:0007669"/>
    <property type="project" value="UniProtKB-SubCell"/>
</dbReference>
<accession>A0A2T8IFA8</accession>
<feature type="domain" description="Fatty acid desaturase N-terminal" evidence="9">
    <location>
        <begin position="49"/>
        <end position="88"/>
    </location>
</feature>
<evidence type="ECO:0000256" key="6">
    <source>
        <dbReference type="SAM" id="MobiDB-lite"/>
    </source>
</evidence>
<dbReference type="Pfam" id="PF11960">
    <property type="entry name" value="DUF3474"/>
    <property type="match status" value="1"/>
</dbReference>
<feature type="transmembrane region" description="Helical" evidence="7">
    <location>
        <begin position="108"/>
        <end position="129"/>
    </location>
</feature>
<feature type="region of interest" description="Disordered" evidence="6">
    <location>
        <begin position="1"/>
        <end position="35"/>
    </location>
</feature>
<reference evidence="10" key="1">
    <citation type="submission" date="2018-04" db="EMBL/GenBank/DDBJ databases">
        <title>WGS assembly of Panicum hallii.</title>
        <authorList>
            <person name="Lovell J."/>
            <person name="Jenkins J."/>
            <person name="Lowry D."/>
            <person name="Mamidi S."/>
            <person name="Sreedasyam A."/>
            <person name="Weng X."/>
            <person name="Barry K."/>
            <person name="Bonette J."/>
            <person name="Campitelli B."/>
            <person name="Daum C."/>
            <person name="Gordon S."/>
            <person name="Gould B."/>
            <person name="Lipzen A."/>
            <person name="Macqueen A."/>
            <person name="Palacio-Mejia J."/>
            <person name="Plott C."/>
            <person name="Shakirov E."/>
            <person name="Shu S."/>
            <person name="Yoshinaga Y."/>
            <person name="Zane M."/>
            <person name="Rokhsar D."/>
            <person name="Grimwood J."/>
            <person name="Schmutz J."/>
            <person name="Juenger T."/>
        </authorList>
    </citation>
    <scope>NUCLEOTIDE SEQUENCE [LARGE SCALE GENOMIC DNA]</scope>
    <source>
        <strain evidence="10">FIL2</strain>
    </source>
</reference>
<evidence type="ECO:0000256" key="2">
    <source>
        <dbReference type="ARBA" id="ARBA00005189"/>
    </source>
</evidence>
<evidence type="ECO:0000256" key="5">
    <source>
        <dbReference type="ARBA" id="ARBA00023136"/>
    </source>
</evidence>
<feature type="compositionally biased region" description="Basic and acidic residues" evidence="6">
    <location>
        <begin position="19"/>
        <end position="30"/>
    </location>
</feature>
<gene>
    <name evidence="10" type="ORF">PAHAL_6G059300</name>
</gene>
<evidence type="ECO:0008006" key="11">
    <source>
        <dbReference type="Google" id="ProtNLM"/>
    </source>
</evidence>
<organism evidence="10">
    <name type="scientific">Panicum hallii</name>
    <dbReference type="NCBI Taxonomy" id="206008"/>
    <lineage>
        <taxon>Eukaryota</taxon>
        <taxon>Viridiplantae</taxon>
        <taxon>Streptophyta</taxon>
        <taxon>Embryophyta</taxon>
        <taxon>Tracheophyta</taxon>
        <taxon>Spermatophyta</taxon>
        <taxon>Magnoliopsida</taxon>
        <taxon>Liliopsida</taxon>
        <taxon>Poales</taxon>
        <taxon>Poaceae</taxon>
        <taxon>PACMAD clade</taxon>
        <taxon>Panicoideae</taxon>
        <taxon>Panicodae</taxon>
        <taxon>Paniceae</taxon>
        <taxon>Panicinae</taxon>
        <taxon>Panicum</taxon>
        <taxon>Panicum sect. Panicum</taxon>
    </lineage>
</organism>
<dbReference type="GO" id="GO:0016717">
    <property type="term" value="F:oxidoreductase activity, acting on paired donors, with oxidation of a pair of donors resulting in the reduction of molecular oxygen to two molecules of water"/>
    <property type="evidence" value="ECO:0007669"/>
    <property type="project" value="InterPro"/>
</dbReference>
<feature type="transmembrane region" description="Helical" evidence="7">
    <location>
        <begin position="280"/>
        <end position="304"/>
    </location>
</feature>
<evidence type="ECO:0000259" key="9">
    <source>
        <dbReference type="Pfam" id="PF11960"/>
    </source>
</evidence>
<evidence type="ECO:0000256" key="3">
    <source>
        <dbReference type="ARBA" id="ARBA00009295"/>
    </source>
</evidence>
<feature type="domain" description="Fatty acid desaturase" evidence="8">
    <location>
        <begin position="110"/>
        <end position="377"/>
    </location>
</feature>
<dbReference type="AlphaFoldDB" id="A0A2T8IFA8"/>
<keyword evidence="7" id="KW-1133">Transmembrane helix</keyword>
<dbReference type="InterPro" id="IPR021863">
    <property type="entry name" value="FAS_N"/>
</dbReference>
<dbReference type="InterPro" id="IPR005804">
    <property type="entry name" value="FA_desaturase_dom"/>
</dbReference>
<evidence type="ECO:0000256" key="7">
    <source>
        <dbReference type="SAM" id="Phobius"/>
    </source>
</evidence>
<keyword evidence="4" id="KW-0560">Oxidoreductase</keyword>
<dbReference type="Pfam" id="PF00487">
    <property type="entry name" value="FA_desaturase"/>
    <property type="match status" value="1"/>
</dbReference>
<dbReference type="PANTHER" id="PTHR32100">
    <property type="entry name" value="OMEGA-6 FATTY ACID DESATURASE, CHLOROPLASTIC"/>
    <property type="match status" value="1"/>
</dbReference>
<evidence type="ECO:0000256" key="1">
    <source>
        <dbReference type="ARBA" id="ARBA00004370"/>
    </source>
</evidence>
<dbReference type="EMBL" id="CM008051">
    <property type="protein sequence ID" value="PVH36361.1"/>
    <property type="molecule type" value="Genomic_DNA"/>
</dbReference>
<comment type="subcellular location">
    <subcellularLocation>
        <location evidence="1">Membrane</location>
    </subcellularLocation>
</comment>